<protein>
    <submittedName>
        <fullName evidence="1">Endoribonuclease L-PSP</fullName>
    </submittedName>
</protein>
<name>V4Q0R5_9CAUL</name>
<dbReference type="PANTHER" id="PTHR43857:SF1">
    <property type="entry name" value="YJGH FAMILY PROTEIN"/>
    <property type="match status" value="1"/>
</dbReference>
<comment type="caution">
    <text evidence="1">The sequence shown here is derived from an EMBL/GenBank/DDBJ whole genome shotgun (WGS) entry which is preliminary data.</text>
</comment>
<dbReference type="PATRIC" id="fig|1121022.4.peg.293"/>
<dbReference type="InterPro" id="IPR006175">
    <property type="entry name" value="YjgF/YER057c/UK114"/>
</dbReference>
<dbReference type="InterPro" id="IPR035959">
    <property type="entry name" value="RutC-like_sf"/>
</dbReference>
<organism evidence="1 2">
    <name type="scientific">Asticcacaulis benevestitus DSM 16100 = ATCC BAA-896</name>
    <dbReference type="NCBI Taxonomy" id="1121022"/>
    <lineage>
        <taxon>Bacteria</taxon>
        <taxon>Pseudomonadati</taxon>
        <taxon>Pseudomonadota</taxon>
        <taxon>Alphaproteobacteria</taxon>
        <taxon>Caulobacterales</taxon>
        <taxon>Caulobacteraceae</taxon>
        <taxon>Asticcacaulis</taxon>
    </lineage>
</organism>
<dbReference type="Pfam" id="PF01042">
    <property type="entry name" value="Ribonuc_L-PSP"/>
    <property type="match status" value="1"/>
</dbReference>
<reference evidence="1 2" key="1">
    <citation type="journal article" date="2014" name="Nature">
        <title>Sequential evolution of bacterial morphology by co-option of a developmental regulator.</title>
        <authorList>
            <person name="Jiang C."/>
            <person name="Brown P.J."/>
            <person name="Ducret A."/>
            <person name="Brun Y.V."/>
        </authorList>
    </citation>
    <scope>NUCLEOTIDE SEQUENCE [LARGE SCALE GENOMIC DNA]</scope>
    <source>
        <strain evidence="1 2">DSM 16100</strain>
    </source>
</reference>
<evidence type="ECO:0000313" key="2">
    <source>
        <dbReference type="Proteomes" id="UP000017837"/>
    </source>
</evidence>
<dbReference type="AlphaFoldDB" id="V4Q0R5"/>
<evidence type="ECO:0000313" key="1">
    <source>
        <dbReference type="EMBL" id="ESQ94206.1"/>
    </source>
</evidence>
<dbReference type="STRING" id="1121022.GCA_000376105_00529"/>
<dbReference type="SUPFAM" id="SSF55298">
    <property type="entry name" value="YjgF-like"/>
    <property type="match status" value="1"/>
</dbReference>
<keyword evidence="2" id="KW-1185">Reference proteome</keyword>
<dbReference type="CDD" id="cd06154">
    <property type="entry name" value="YjgF_YER057c_UK114_like_6"/>
    <property type="match status" value="1"/>
</dbReference>
<dbReference type="Gene3D" id="3.30.1330.40">
    <property type="entry name" value="RutC-like"/>
    <property type="match status" value="1"/>
</dbReference>
<sequence>MTRQLITSGSPFEGEIGFSRAVRSGNRIEVSGTAPVVDGQTAGVGDCYAQTKAALGIIVKAVEDAGGKASDIIRTRIFLTDMSLWKDAARAHGEIFGEIRPASSFIGTSGLINPEWLVEIEASAQIEG</sequence>
<dbReference type="OrthoDB" id="9783572at2"/>
<dbReference type="Proteomes" id="UP000017837">
    <property type="component" value="Unassembled WGS sequence"/>
</dbReference>
<dbReference type="RefSeq" id="WP_018080200.1">
    <property type="nucleotide sequence ID" value="NZ_AQWM01000001.1"/>
</dbReference>
<dbReference type="eggNOG" id="COG0251">
    <property type="taxonomic scope" value="Bacteria"/>
</dbReference>
<gene>
    <name evidence="1" type="ORF">ABENE_01480</name>
</gene>
<proteinExistence type="predicted"/>
<accession>V4Q0R5</accession>
<dbReference type="EMBL" id="AWGB01000004">
    <property type="protein sequence ID" value="ESQ94206.1"/>
    <property type="molecule type" value="Genomic_DNA"/>
</dbReference>
<dbReference type="PANTHER" id="PTHR43857">
    <property type="entry name" value="BLR7761 PROTEIN"/>
    <property type="match status" value="1"/>
</dbReference>